<keyword evidence="3" id="KW-0503">Monooxygenase</keyword>
<gene>
    <name evidence="4" type="ORF">MPEAHAMD_6649</name>
</gene>
<evidence type="ECO:0000256" key="3">
    <source>
        <dbReference type="RuleBase" id="RU000461"/>
    </source>
</evidence>
<dbReference type="InterPro" id="IPR002397">
    <property type="entry name" value="Cyt_P450_B"/>
</dbReference>
<name>A0AA37HIF1_9HYPH</name>
<dbReference type="InterPro" id="IPR001128">
    <property type="entry name" value="Cyt_P450"/>
</dbReference>
<dbReference type="GO" id="GO:0016705">
    <property type="term" value="F:oxidoreductase activity, acting on paired donors, with incorporation or reduction of molecular oxygen"/>
    <property type="evidence" value="ECO:0007669"/>
    <property type="project" value="InterPro"/>
</dbReference>
<accession>A0AA37HIF1</accession>
<keyword evidence="5" id="KW-1185">Reference proteome</keyword>
<dbReference type="PRINTS" id="PR00359">
    <property type="entry name" value="BP450"/>
</dbReference>
<comment type="cofactor">
    <cofactor evidence="1">
        <name>heme</name>
        <dbReference type="ChEBI" id="CHEBI:30413"/>
    </cofactor>
</comment>
<dbReference type="InterPro" id="IPR036396">
    <property type="entry name" value="Cyt_P450_sf"/>
</dbReference>
<comment type="similarity">
    <text evidence="2 3">Belongs to the cytochrome P450 family.</text>
</comment>
<dbReference type="EMBL" id="BPQJ01000065">
    <property type="protein sequence ID" value="GJD66451.1"/>
    <property type="molecule type" value="Genomic_DNA"/>
</dbReference>
<dbReference type="PROSITE" id="PS00086">
    <property type="entry name" value="CYTOCHROME_P450"/>
    <property type="match status" value="1"/>
</dbReference>
<keyword evidence="3" id="KW-0479">Metal-binding</keyword>
<protein>
    <submittedName>
        <fullName evidence="4">Cytochrome P450-pinF1, plant-inducible</fullName>
    </submittedName>
</protein>
<dbReference type="Pfam" id="PF00067">
    <property type="entry name" value="p450"/>
    <property type="match status" value="1"/>
</dbReference>
<dbReference type="PANTHER" id="PTHR46696:SF1">
    <property type="entry name" value="CYTOCHROME P450 YJIB-RELATED"/>
    <property type="match status" value="1"/>
</dbReference>
<reference evidence="4" key="1">
    <citation type="journal article" date="2016" name="Front. Microbiol.">
        <title>Genome Sequence of the Piezophilic, Mesophilic Sulfate-Reducing Bacterium Desulfovibrio indicus J2T.</title>
        <authorList>
            <person name="Cao J."/>
            <person name="Maignien L."/>
            <person name="Shao Z."/>
            <person name="Alain K."/>
            <person name="Jebbar M."/>
        </authorList>
    </citation>
    <scope>NUCLEOTIDE SEQUENCE</scope>
    <source>
        <strain evidence="4">JCM 32048</strain>
    </source>
</reference>
<dbReference type="SUPFAM" id="SSF48264">
    <property type="entry name" value="Cytochrome P450"/>
    <property type="match status" value="1"/>
</dbReference>
<organism evidence="4 5">
    <name type="scientific">Methylobacterium frigidaeris</name>
    <dbReference type="NCBI Taxonomy" id="2038277"/>
    <lineage>
        <taxon>Bacteria</taxon>
        <taxon>Pseudomonadati</taxon>
        <taxon>Pseudomonadota</taxon>
        <taxon>Alphaproteobacteria</taxon>
        <taxon>Hyphomicrobiales</taxon>
        <taxon>Methylobacteriaceae</taxon>
        <taxon>Methylobacterium</taxon>
    </lineage>
</organism>
<evidence type="ECO:0000256" key="2">
    <source>
        <dbReference type="ARBA" id="ARBA00010617"/>
    </source>
</evidence>
<dbReference type="Gene3D" id="1.10.630.10">
    <property type="entry name" value="Cytochrome P450"/>
    <property type="match status" value="1"/>
</dbReference>
<proteinExistence type="inferred from homology"/>
<dbReference type="GO" id="GO:0020037">
    <property type="term" value="F:heme binding"/>
    <property type="evidence" value="ECO:0007669"/>
    <property type="project" value="InterPro"/>
</dbReference>
<keyword evidence="3" id="KW-0349">Heme</keyword>
<dbReference type="GO" id="GO:0005506">
    <property type="term" value="F:iron ion binding"/>
    <property type="evidence" value="ECO:0007669"/>
    <property type="project" value="InterPro"/>
</dbReference>
<dbReference type="PRINTS" id="PR00385">
    <property type="entry name" value="P450"/>
</dbReference>
<dbReference type="PANTHER" id="PTHR46696">
    <property type="entry name" value="P450, PUTATIVE (EUROFUNG)-RELATED"/>
    <property type="match status" value="1"/>
</dbReference>
<dbReference type="InterPro" id="IPR017972">
    <property type="entry name" value="Cyt_P450_CS"/>
</dbReference>
<dbReference type="AlphaFoldDB" id="A0AA37HIF1"/>
<dbReference type="Proteomes" id="UP001055286">
    <property type="component" value="Unassembled WGS sequence"/>
</dbReference>
<dbReference type="GO" id="GO:0004497">
    <property type="term" value="F:monooxygenase activity"/>
    <property type="evidence" value="ECO:0007669"/>
    <property type="project" value="UniProtKB-KW"/>
</dbReference>
<keyword evidence="3" id="KW-0560">Oxidoreductase</keyword>
<dbReference type="RefSeq" id="WP_238193490.1">
    <property type="nucleotide sequence ID" value="NZ_BPQJ01000065.1"/>
</dbReference>
<reference evidence="4" key="2">
    <citation type="submission" date="2021-08" db="EMBL/GenBank/DDBJ databases">
        <authorList>
            <person name="Tani A."/>
            <person name="Ola A."/>
            <person name="Ogura Y."/>
            <person name="Katsura K."/>
            <person name="Hayashi T."/>
        </authorList>
    </citation>
    <scope>NUCLEOTIDE SEQUENCE</scope>
    <source>
        <strain evidence="4">JCM 32048</strain>
    </source>
</reference>
<evidence type="ECO:0000313" key="5">
    <source>
        <dbReference type="Proteomes" id="UP001055286"/>
    </source>
</evidence>
<comment type="caution">
    <text evidence="4">The sequence shown here is derived from an EMBL/GenBank/DDBJ whole genome shotgun (WGS) entry which is preliminary data.</text>
</comment>
<evidence type="ECO:0000313" key="4">
    <source>
        <dbReference type="EMBL" id="GJD66451.1"/>
    </source>
</evidence>
<evidence type="ECO:0000256" key="1">
    <source>
        <dbReference type="ARBA" id="ARBA00001971"/>
    </source>
</evidence>
<sequence>MNGDEGQPRRTDIDGAAHGIPTLTVAELEADPHGVFRAWRPRLPVIGHEVAGRLVLRATDVDRLMRDPRLQATETLYPETRGIPNGTLFDIFADGMLTANGAVHRRRRSPFTRTFAVRLVEGLRPRIRAAADDLARDWIGQGEIDLVERYTALIPARTIADLLGLPRADIPRFTRLAYEVSRVLSFTFAPDDVPDLEAAAVALRDYVIEILEARRSAPRDDLLSRFLAEAEAAGELTPQEVVIQIVQMIIGGTDTTRVAGAVQVALLLQHPAQWEAVGRDAGLIPAAVAESLRYEPSVGSVGRVARDDIVLDGHVLPAGRLILLSTMSALRDEAAYAQPDTFDIRRSDLPRLHPVFGGGAHRCIGEALARIELEEGLGALLRLTPDLRLAGAMPVLQGHSGIRRLNGLRVAAGRARPGPVQA</sequence>
<keyword evidence="3" id="KW-0408">Iron</keyword>